<organism evidence="1 2">
    <name type="scientific">[Muricauda] lutisoli</name>
    <dbReference type="NCBI Taxonomy" id="2816035"/>
    <lineage>
        <taxon>Bacteria</taxon>
        <taxon>Pseudomonadati</taxon>
        <taxon>Bacteroidota</taxon>
        <taxon>Flavobacteriia</taxon>
        <taxon>Flavobacteriales</taxon>
        <taxon>Flavobacteriaceae</taxon>
        <taxon>Allomuricauda</taxon>
    </lineage>
</organism>
<keyword evidence="2" id="KW-1185">Reference proteome</keyword>
<comment type="caution">
    <text evidence="1">The sequence shown here is derived from an EMBL/GenBank/DDBJ whole genome shotgun (WGS) entry which is preliminary data.</text>
</comment>
<evidence type="ECO:0000313" key="1">
    <source>
        <dbReference type="EMBL" id="MBO0331897.1"/>
    </source>
</evidence>
<protein>
    <submittedName>
        <fullName evidence="1">Uncharacterized protein</fullName>
    </submittedName>
</protein>
<dbReference type="RefSeq" id="WP_207072232.1">
    <property type="nucleotide sequence ID" value="NZ_JAFLND010000005.1"/>
</dbReference>
<dbReference type="EMBL" id="JAFLND010000005">
    <property type="protein sequence ID" value="MBO0331897.1"/>
    <property type="molecule type" value="Genomic_DNA"/>
</dbReference>
<name>A0ABS3F066_9FLAO</name>
<gene>
    <name evidence="1" type="ORF">J0X13_15170</name>
</gene>
<reference evidence="1 2" key="1">
    <citation type="submission" date="2021-03" db="EMBL/GenBank/DDBJ databases">
        <title>Muricauda sp. CAU 1631 isolated from Incheon.</title>
        <authorList>
            <person name="Kim W."/>
        </authorList>
    </citation>
    <scope>NUCLEOTIDE SEQUENCE [LARGE SCALE GENOMIC DNA]</scope>
    <source>
        <strain evidence="1 2">CAU 1631</strain>
    </source>
</reference>
<sequence>MILTIVILLVVLLALGLLFVPIQIFIDTDTGKYYAGLKGLAKASFEPDEKELLRVRLKVLFYERCFYPLTKSSKPKQPAKKKRTKPKRRITLRKMVQLLKSFEVKRFALDMDTGDYVANAKMYPVFVLLNRYVASFHINFEDHNRLVLDIRNRPYRILKTFINH</sequence>
<accession>A0ABS3F066</accession>
<dbReference type="Proteomes" id="UP000664163">
    <property type="component" value="Unassembled WGS sequence"/>
</dbReference>
<evidence type="ECO:0000313" key="2">
    <source>
        <dbReference type="Proteomes" id="UP000664163"/>
    </source>
</evidence>
<proteinExistence type="predicted"/>